<reference evidence="8 9" key="1">
    <citation type="journal article" date="2016" name="Nat. Commun.">
        <title>Thousands of microbial genomes shed light on interconnected biogeochemical processes in an aquifer system.</title>
        <authorList>
            <person name="Anantharaman K."/>
            <person name="Brown C.T."/>
            <person name="Hug L.A."/>
            <person name="Sharon I."/>
            <person name="Castelle C.J."/>
            <person name="Probst A.J."/>
            <person name="Thomas B.C."/>
            <person name="Singh A."/>
            <person name="Wilkins M.J."/>
            <person name="Karaoz U."/>
            <person name="Brodie E.L."/>
            <person name="Williams K.H."/>
            <person name="Hubbard S.S."/>
            <person name="Banfield J.F."/>
        </authorList>
    </citation>
    <scope>NUCLEOTIDE SEQUENCE [LARGE SCALE GENOMIC DNA]</scope>
</reference>
<dbReference type="NCBIfam" id="NF008805">
    <property type="entry name" value="PRK11824.1"/>
    <property type="match status" value="1"/>
</dbReference>
<evidence type="ECO:0000256" key="4">
    <source>
        <dbReference type="ARBA" id="ARBA00022884"/>
    </source>
</evidence>
<name>A0A1F7XLI9_9BACT</name>
<dbReference type="InterPro" id="IPR012340">
    <property type="entry name" value="NA-bd_OB-fold"/>
</dbReference>
<keyword evidence="3 5" id="KW-0548">Nucleotidyltransferase</keyword>
<dbReference type="PANTHER" id="PTHR11252:SF0">
    <property type="entry name" value="POLYRIBONUCLEOTIDE NUCLEOTIDYLTRANSFERASE 1, MITOCHONDRIAL"/>
    <property type="match status" value="1"/>
</dbReference>
<dbReference type="InterPro" id="IPR012162">
    <property type="entry name" value="PNPase"/>
</dbReference>
<dbReference type="GO" id="GO:0006396">
    <property type="term" value="P:RNA processing"/>
    <property type="evidence" value="ECO:0007669"/>
    <property type="project" value="InterPro"/>
</dbReference>
<dbReference type="SUPFAM" id="SSF54791">
    <property type="entry name" value="Eukaryotic type KH-domain (KH-domain type I)"/>
    <property type="match status" value="1"/>
</dbReference>
<dbReference type="PROSITE" id="PS50084">
    <property type="entry name" value="KH_TYPE_1"/>
    <property type="match status" value="1"/>
</dbReference>
<dbReference type="Pfam" id="PF00013">
    <property type="entry name" value="KH_1"/>
    <property type="match status" value="1"/>
</dbReference>
<feature type="compositionally biased region" description="Basic and acidic residues" evidence="6">
    <location>
        <begin position="696"/>
        <end position="705"/>
    </location>
</feature>
<dbReference type="SUPFAM" id="SSF54211">
    <property type="entry name" value="Ribosomal protein S5 domain 2-like"/>
    <property type="match status" value="2"/>
</dbReference>
<keyword evidence="4 5" id="KW-0694">RNA-binding</keyword>
<proteinExistence type="inferred from homology"/>
<dbReference type="STRING" id="1802485.A2V97_03890"/>
<comment type="catalytic activity">
    <reaction evidence="5">
        <text>RNA(n+1) + phosphate = RNA(n) + a ribonucleoside 5'-diphosphate</text>
        <dbReference type="Rhea" id="RHEA:22096"/>
        <dbReference type="Rhea" id="RHEA-COMP:14527"/>
        <dbReference type="Rhea" id="RHEA-COMP:17342"/>
        <dbReference type="ChEBI" id="CHEBI:43474"/>
        <dbReference type="ChEBI" id="CHEBI:57930"/>
        <dbReference type="ChEBI" id="CHEBI:140395"/>
        <dbReference type="EC" id="2.7.7.8"/>
    </reaction>
</comment>
<dbReference type="PROSITE" id="PS50126">
    <property type="entry name" value="S1"/>
    <property type="match status" value="1"/>
</dbReference>
<keyword evidence="5" id="KW-0963">Cytoplasm</keyword>
<dbReference type="InterPro" id="IPR027408">
    <property type="entry name" value="PNPase/RNase_PH_dom_sf"/>
</dbReference>
<comment type="cofactor">
    <cofactor evidence="5">
        <name>Mg(2+)</name>
        <dbReference type="ChEBI" id="CHEBI:18420"/>
    </cofactor>
</comment>
<dbReference type="Gene3D" id="3.30.1370.10">
    <property type="entry name" value="K Homology domain, type 1"/>
    <property type="match status" value="1"/>
</dbReference>
<dbReference type="GO" id="GO:0006402">
    <property type="term" value="P:mRNA catabolic process"/>
    <property type="evidence" value="ECO:0007669"/>
    <property type="project" value="UniProtKB-UniRule"/>
</dbReference>
<dbReference type="FunFam" id="3.30.1370.10:FF:000001">
    <property type="entry name" value="Polyribonucleotide nucleotidyltransferase"/>
    <property type="match status" value="1"/>
</dbReference>
<dbReference type="NCBIfam" id="TIGR03591">
    <property type="entry name" value="polynuc_phos"/>
    <property type="match status" value="1"/>
</dbReference>
<comment type="subcellular location">
    <subcellularLocation>
        <location evidence="5">Cytoplasm</location>
    </subcellularLocation>
</comment>
<dbReference type="InterPro" id="IPR020568">
    <property type="entry name" value="Ribosomal_Su5_D2-typ_SF"/>
</dbReference>
<evidence type="ECO:0000256" key="3">
    <source>
        <dbReference type="ARBA" id="ARBA00022695"/>
    </source>
</evidence>
<dbReference type="GO" id="GO:0000175">
    <property type="term" value="F:3'-5'-RNA exonuclease activity"/>
    <property type="evidence" value="ECO:0007669"/>
    <property type="project" value="TreeGrafter"/>
</dbReference>
<gene>
    <name evidence="5" type="primary">pnp</name>
    <name evidence="8" type="ORF">A2V97_03890</name>
</gene>
<organism evidence="8 9">
    <name type="scientific">Candidatus Woesebacteria bacterium RBG_16_42_24</name>
    <dbReference type="NCBI Taxonomy" id="1802485"/>
    <lineage>
        <taxon>Bacteria</taxon>
        <taxon>Candidatus Woeseibacteriota</taxon>
    </lineage>
</organism>
<dbReference type="GO" id="GO:0003729">
    <property type="term" value="F:mRNA binding"/>
    <property type="evidence" value="ECO:0007669"/>
    <property type="project" value="UniProtKB-ARBA"/>
</dbReference>
<dbReference type="InterPro" id="IPR036612">
    <property type="entry name" value="KH_dom_type_1_sf"/>
</dbReference>
<dbReference type="Gene3D" id="3.30.230.70">
    <property type="entry name" value="GHMP Kinase, N-terminal domain"/>
    <property type="match status" value="2"/>
</dbReference>
<dbReference type="InterPro" id="IPR004088">
    <property type="entry name" value="KH_dom_type_1"/>
</dbReference>
<dbReference type="InterPro" id="IPR036456">
    <property type="entry name" value="PNPase_PH_RNA-bd_sf"/>
</dbReference>
<dbReference type="InterPro" id="IPR036345">
    <property type="entry name" value="ExoRNase_PH_dom2_sf"/>
</dbReference>
<comment type="caution">
    <text evidence="8">The sequence shown here is derived from an EMBL/GenBank/DDBJ whole genome shotgun (WGS) entry which is preliminary data.</text>
</comment>
<dbReference type="Pfam" id="PF03725">
    <property type="entry name" value="RNase_PH_C"/>
    <property type="match status" value="1"/>
</dbReference>
<keyword evidence="5" id="KW-0479">Metal-binding</keyword>
<dbReference type="GO" id="GO:0005829">
    <property type="term" value="C:cytosol"/>
    <property type="evidence" value="ECO:0007669"/>
    <property type="project" value="TreeGrafter"/>
</dbReference>
<dbReference type="AlphaFoldDB" id="A0A1F7XLI9"/>
<dbReference type="Proteomes" id="UP000177382">
    <property type="component" value="Unassembled WGS sequence"/>
</dbReference>
<comment type="function">
    <text evidence="5">Involved in mRNA degradation. Catalyzes the phosphorolysis of single-stranded polyribonucleotides processively in the 3'- to 5'-direction.</text>
</comment>
<feature type="domain" description="S1 motif" evidence="7">
    <location>
        <begin position="625"/>
        <end position="693"/>
    </location>
</feature>
<evidence type="ECO:0000256" key="1">
    <source>
        <dbReference type="ARBA" id="ARBA00007404"/>
    </source>
</evidence>
<evidence type="ECO:0000256" key="2">
    <source>
        <dbReference type="ARBA" id="ARBA00022679"/>
    </source>
</evidence>
<evidence type="ECO:0000256" key="5">
    <source>
        <dbReference type="HAMAP-Rule" id="MF_01595"/>
    </source>
</evidence>
<dbReference type="HAMAP" id="MF_01595">
    <property type="entry name" value="PNPase"/>
    <property type="match status" value="1"/>
</dbReference>
<dbReference type="InterPro" id="IPR004087">
    <property type="entry name" value="KH_dom"/>
</dbReference>
<feature type="compositionally biased region" description="Basic and acidic residues" evidence="6">
    <location>
        <begin position="712"/>
        <end position="730"/>
    </location>
</feature>
<dbReference type="InterPro" id="IPR003029">
    <property type="entry name" value="S1_domain"/>
</dbReference>
<feature type="region of interest" description="Disordered" evidence="6">
    <location>
        <begin position="693"/>
        <end position="748"/>
    </location>
</feature>
<dbReference type="SMART" id="SM00316">
    <property type="entry name" value="S1"/>
    <property type="match status" value="1"/>
</dbReference>
<dbReference type="SUPFAM" id="SSF50249">
    <property type="entry name" value="Nucleic acid-binding proteins"/>
    <property type="match status" value="1"/>
</dbReference>
<keyword evidence="2 5" id="KW-0808">Transferase</keyword>
<dbReference type="GO" id="GO:0000287">
    <property type="term" value="F:magnesium ion binding"/>
    <property type="evidence" value="ECO:0007669"/>
    <property type="project" value="UniProtKB-UniRule"/>
</dbReference>
<evidence type="ECO:0000259" key="7">
    <source>
        <dbReference type="PROSITE" id="PS50126"/>
    </source>
</evidence>
<dbReference type="FunFam" id="2.40.50.140:FF:000051">
    <property type="entry name" value="RNA-binding transcriptional accessory protein"/>
    <property type="match status" value="1"/>
</dbReference>
<dbReference type="CDD" id="cd11364">
    <property type="entry name" value="RNase_PH_PNPase_2"/>
    <property type="match status" value="1"/>
</dbReference>
<dbReference type="InterPro" id="IPR001247">
    <property type="entry name" value="ExoRNase_PH_dom1"/>
</dbReference>
<dbReference type="SMART" id="SM00322">
    <property type="entry name" value="KH"/>
    <property type="match status" value="1"/>
</dbReference>
<evidence type="ECO:0000313" key="9">
    <source>
        <dbReference type="Proteomes" id="UP000177382"/>
    </source>
</evidence>
<dbReference type="InterPro" id="IPR015847">
    <property type="entry name" value="ExoRNase_PH_dom2"/>
</dbReference>
<dbReference type="SUPFAM" id="SSF55666">
    <property type="entry name" value="Ribonuclease PH domain 2-like"/>
    <property type="match status" value="2"/>
</dbReference>
<dbReference type="EC" id="2.7.7.8" evidence="5"/>
<dbReference type="GO" id="GO:0004654">
    <property type="term" value="F:polyribonucleotide nucleotidyltransferase activity"/>
    <property type="evidence" value="ECO:0007669"/>
    <property type="project" value="UniProtKB-UniRule"/>
</dbReference>
<evidence type="ECO:0000313" key="8">
    <source>
        <dbReference type="EMBL" id="OGM15881.1"/>
    </source>
</evidence>
<feature type="binding site" evidence="5">
    <location>
        <position position="495"/>
    </location>
    <ligand>
        <name>Mg(2+)</name>
        <dbReference type="ChEBI" id="CHEBI:18420"/>
    </ligand>
</feature>
<dbReference type="CDD" id="cd02393">
    <property type="entry name" value="KH-I_PNPase"/>
    <property type="match status" value="1"/>
</dbReference>
<dbReference type="EMBL" id="MGFX01000001">
    <property type="protein sequence ID" value="OGM15881.1"/>
    <property type="molecule type" value="Genomic_DNA"/>
</dbReference>
<dbReference type="Pfam" id="PF01138">
    <property type="entry name" value="RNase_PH"/>
    <property type="match status" value="2"/>
</dbReference>
<comment type="similarity">
    <text evidence="1 5">Belongs to the polyribonucleotide nucleotidyltransferase family.</text>
</comment>
<feature type="binding site" evidence="5">
    <location>
        <position position="489"/>
    </location>
    <ligand>
        <name>Mg(2+)</name>
        <dbReference type="ChEBI" id="CHEBI:18420"/>
    </ligand>
</feature>
<dbReference type="FunFam" id="3.30.230.70:FF:000001">
    <property type="entry name" value="Polyribonucleotide nucleotidyltransferase"/>
    <property type="match status" value="1"/>
</dbReference>
<dbReference type="Pfam" id="PF00575">
    <property type="entry name" value="S1"/>
    <property type="match status" value="1"/>
</dbReference>
<dbReference type="PIRSF" id="PIRSF005499">
    <property type="entry name" value="PNPase"/>
    <property type="match status" value="1"/>
</dbReference>
<sequence length="748" mass="81463">MKKAEKSIELGGRKLTLKTGVLAEQATGSVLASYGETVVLATVVAAPLKVDLGYFPLMVEYQERLYAGGRIKGSRWVKREGRPTDEEILSARLIDRSIRPLFPETYKKEVQVVLTVLSVDRENDPSILSAIATSAALAVSNIPWKDPIGIVRVGMKEGVYFVNPVDTEMAVSEMDLVVSATKDAVLMIEAGAKEVSEESILGAVEFAQGEIGKIVKVINDLAKEVGSEKEVVKEEKIDVKLVSAVKKLVQDKLPKIVEGMVLREGGRTEEYQELLGAVLDKVSEEERIYVPAILDKLKKEYVRSLVLSGKRLDGRKHTEIRKLSSQVGVLPRTHGSAIFQRGQTQVLTVATLGAPSLEQLLESAEGEASKRYMHHYSMPPYSLGETGRMGFPSRRDIGHGALAERALLPVIPSEEAFPYTIRVVSEVMSSNGSTSMASVCGSTLALMDAGVPIAFPVSGIAMGLVIEDLPAGKAGKKVAILSDIIGMEDFNGDMDFKVAGTQKGITALQMDVKTLNLTKDVLKQALAQAKEGRAFILKNMLETLSSPREKVSLYAPKIKVVKIPVEKIGELIGPGGKMIRKIIAETGAQVEVEDDGSVNVSGSTDEALAAGVSRIEALTKEAIPGEIYQGEVKRIQPFGAFVEILPGKEGLVHISDMSEGFVKDPNEVVSLGAKVQVRVKEIDELGRINLSMLMDPSKDKPKADRGSFGARGRHDFQRRPRFREQRERGGPHFPTTRFLEPNKKDFNR</sequence>
<dbReference type="PANTHER" id="PTHR11252">
    <property type="entry name" value="POLYRIBONUCLEOTIDE NUCLEOTIDYLTRANSFERASE"/>
    <property type="match status" value="1"/>
</dbReference>
<keyword evidence="5" id="KW-0460">Magnesium</keyword>
<dbReference type="Gene3D" id="2.40.50.140">
    <property type="entry name" value="Nucleic acid-binding proteins"/>
    <property type="match status" value="1"/>
</dbReference>
<protein>
    <recommendedName>
        <fullName evidence="5">Polyribonucleotide nucleotidyltransferase</fullName>
        <ecNumber evidence="5">2.7.7.8</ecNumber>
    </recommendedName>
    <alternativeName>
        <fullName evidence="5">Polynucleotide phosphorylase</fullName>
        <shortName evidence="5">PNPase</shortName>
    </alternativeName>
</protein>
<evidence type="ECO:0000256" key="6">
    <source>
        <dbReference type="SAM" id="MobiDB-lite"/>
    </source>
</evidence>
<dbReference type="SUPFAM" id="SSF46915">
    <property type="entry name" value="Polynucleotide phosphorylase/guanosine pentaphosphate synthase (PNPase/GPSI), domain 3"/>
    <property type="match status" value="1"/>
</dbReference>
<accession>A0A1F7XLI9</accession>